<proteinExistence type="predicted"/>
<organism evidence="1 2">
    <name type="scientific">Molorchus minor</name>
    <dbReference type="NCBI Taxonomy" id="1323400"/>
    <lineage>
        <taxon>Eukaryota</taxon>
        <taxon>Metazoa</taxon>
        <taxon>Ecdysozoa</taxon>
        <taxon>Arthropoda</taxon>
        <taxon>Hexapoda</taxon>
        <taxon>Insecta</taxon>
        <taxon>Pterygota</taxon>
        <taxon>Neoptera</taxon>
        <taxon>Endopterygota</taxon>
        <taxon>Coleoptera</taxon>
        <taxon>Polyphaga</taxon>
        <taxon>Cucujiformia</taxon>
        <taxon>Chrysomeloidea</taxon>
        <taxon>Cerambycidae</taxon>
        <taxon>Lamiinae</taxon>
        <taxon>Monochamini</taxon>
        <taxon>Molorchus</taxon>
    </lineage>
</organism>
<protein>
    <submittedName>
        <fullName evidence="1">Uncharacterized protein</fullName>
    </submittedName>
</protein>
<gene>
    <name evidence="1" type="ORF">NQ317_014560</name>
</gene>
<evidence type="ECO:0000313" key="1">
    <source>
        <dbReference type="EMBL" id="KAJ8981250.1"/>
    </source>
</evidence>
<evidence type="ECO:0000313" key="2">
    <source>
        <dbReference type="Proteomes" id="UP001162164"/>
    </source>
</evidence>
<sequence length="61" mass="6834">MHRVSTIGGEGYTHLKTNWRKTGNTFSSSKESESISQEIEEAATRATLDLPTFAHKIQKII</sequence>
<comment type="caution">
    <text evidence="1">The sequence shown here is derived from an EMBL/GenBank/DDBJ whole genome shotgun (WGS) entry which is preliminary data.</text>
</comment>
<dbReference type="Proteomes" id="UP001162164">
    <property type="component" value="Unassembled WGS sequence"/>
</dbReference>
<dbReference type="EMBL" id="JAPWTJ010000192">
    <property type="protein sequence ID" value="KAJ8981250.1"/>
    <property type="molecule type" value="Genomic_DNA"/>
</dbReference>
<reference evidence="1" key="1">
    <citation type="journal article" date="2023" name="Insect Mol. Biol.">
        <title>Genome sequencing provides insights into the evolution of gene families encoding plant cell wall-degrading enzymes in longhorned beetles.</title>
        <authorList>
            <person name="Shin N.R."/>
            <person name="Okamura Y."/>
            <person name="Kirsch R."/>
            <person name="Pauchet Y."/>
        </authorList>
    </citation>
    <scope>NUCLEOTIDE SEQUENCE</scope>
    <source>
        <strain evidence="1">MMC_N1</strain>
    </source>
</reference>
<name>A0ABQ9JSI8_9CUCU</name>
<keyword evidence="2" id="KW-1185">Reference proteome</keyword>
<accession>A0ABQ9JSI8</accession>